<dbReference type="InterPro" id="IPR050922">
    <property type="entry name" value="LytR/CpsA/Psr_CW_biosynth"/>
</dbReference>
<accession>A0ABT0CAZ2</accession>
<dbReference type="Proteomes" id="UP000830835">
    <property type="component" value="Unassembled WGS sequence"/>
</dbReference>
<keyword evidence="6" id="KW-1185">Reference proteome</keyword>
<dbReference type="PANTHER" id="PTHR33392:SF6">
    <property type="entry name" value="POLYISOPRENYL-TEICHOIC ACID--PEPTIDOGLYCAN TEICHOIC ACID TRANSFERASE TAGU"/>
    <property type="match status" value="1"/>
</dbReference>
<feature type="domain" description="Cell envelope-related transcriptional attenuator" evidence="3">
    <location>
        <begin position="105"/>
        <end position="254"/>
    </location>
</feature>
<evidence type="ECO:0000313" key="5">
    <source>
        <dbReference type="EMBL" id="MCJ2542515.1"/>
    </source>
</evidence>
<keyword evidence="2" id="KW-0472">Membrane</keyword>
<dbReference type="Pfam" id="PF03816">
    <property type="entry name" value="LytR_cpsA_psr"/>
    <property type="match status" value="1"/>
</dbReference>
<evidence type="ECO:0000259" key="4">
    <source>
        <dbReference type="Pfam" id="PF13399"/>
    </source>
</evidence>
<dbReference type="Pfam" id="PF13399">
    <property type="entry name" value="LytR_C"/>
    <property type="match status" value="1"/>
</dbReference>
<dbReference type="Gene3D" id="3.40.630.190">
    <property type="entry name" value="LCP protein"/>
    <property type="match status" value="1"/>
</dbReference>
<name>A0ABT0CAZ2_THEVL</name>
<dbReference type="PANTHER" id="PTHR33392">
    <property type="entry name" value="POLYISOPRENYL-TEICHOIC ACID--PEPTIDOGLYCAN TEICHOIC ACID TRANSFERASE TAGU"/>
    <property type="match status" value="1"/>
</dbReference>
<keyword evidence="2" id="KW-0812">Transmembrane</keyword>
<evidence type="ECO:0000256" key="1">
    <source>
        <dbReference type="ARBA" id="ARBA00006068"/>
    </source>
</evidence>
<evidence type="ECO:0000313" key="6">
    <source>
        <dbReference type="Proteomes" id="UP000830835"/>
    </source>
</evidence>
<evidence type="ECO:0000256" key="2">
    <source>
        <dbReference type="SAM" id="Phobius"/>
    </source>
</evidence>
<gene>
    <name evidence="5" type="ORF">JX360_06275</name>
</gene>
<keyword evidence="2" id="KW-1133">Transmembrane helix</keyword>
<comment type="caution">
    <text evidence="5">The sequence shown here is derived from an EMBL/GenBank/DDBJ whole genome shotgun (WGS) entry which is preliminary data.</text>
</comment>
<dbReference type="NCBIfam" id="TIGR00350">
    <property type="entry name" value="lytR_cpsA_psr"/>
    <property type="match status" value="1"/>
</dbReference>
<proteinExistence type="inferred from homology"/>
<dbReference type="RefSeq" id="WP_244349791.1">
    <property type="nucleotide sequence ID" value="NZ_JAFIRA010000011.1"/>
</dbReference>
<comment type="similarity">
    <text evidence="1">Belongs to the LytR/CpsA/Psr (LCP) family.</text>
</comment>
<feature type="domain" description="LytR/CpsA/Psr regulator C-terminal" evidence="4">
    <location>
        <begin position="347"/>
        <end position="433"/>
    </location>
</feature>
<sequence length="453" mass="49836">MSSFQYPPRPDRISAARQQAIRRGILWLLLGFTAVVAGSAGALLAVMLPRPVIPTPLTAEQQEAFRPDALRVAALDRSLHILILGTDNPDPTLPLLTERDRFNTRTDTILLARFDPQSRRISILSIPRDTRVRLPGFGIGKINAANFAGGPALAAQVVSDLMGGIPIDRYVRLNTDALEALIDAVGGVEVYVPEPMQYVDQTQQLFINLEPGLQRLNGEQAHHFARFRRDHLGLGDIGRVQRQQELLRALSRELLSPAVWPRIPKILQTIRANLDTNLTWEEVLTLAKFILTSGGDRIDLVLLPGRFSQPGEFATSYWLPDVPAVRRVAASHFGLEAQVTSIPPQRLRIAVQNATGEQGMARRMIQELARQGFTQAFAVEDSTQVLRQTEILAQSGDRNGAKQIQAAIGLGETRVESTGILNSDITIRVGQDWAQQLTLDIDQAQALPGAAQL</sequence>
<dbReference type="InterPro" id="IPR004474">
    <property type="entry name" value="LytR_CpsA_psr"/>
</dbReference>
<dbReference type="InterPro" id="IPR027381">
    <property type="entry name" value="LytR/CpsA/Psr_C"/>
</dbReference>
<dbReference type="EMBL" id="JAFIRA010000011">
    <property type="protein sequence ID" value="MCJ2542515.1"/>
    <property type="molecule type" value="Genomic_DNA"/>
</dbReference>
<organism evidence="5 6">
    <name type="scientific">Thermostichus vulcanus str. 'Rupite'</name>
    <dbReference type="NCBI Taxonomy" id="2813851"/>
    <lineage>
        <taxon>Bacteria</taxon>
        <taxon>Bacillati</taxon>
        <taxon>Cyanobacteriota</taxon>
        <taxon>Cyanophyceae</taxon>
        <taxon>Thermostichales</taxon>
        <taxon>Thermostichaceae</taxon>
        <taxon>Thermostichus</taxon>
    </lineage>
</organism>
<protein>
    <submittedName>
        <fullName evidence="5">LCP family protein</fullName>
    </submittedName>
</protein>
<dbReference type="Gene3D" id="3.30.70.2390">
    <property type="match status" value="1"/>
</dbReference>
<evidence type="ECO:0000259" key="3">
    <source>
        <dbReference type="Pfam" id="PF03816"/>
    </source>
</evidence>
<feature type="transmembrane region" description="Helical" evidence="2">
    <location>
        <begin position="25"/>
        <end position="48"/>
    </location>
</feature>
<reference evidence="5" key="1">
    <citation type="submission" date="2021-02" db="EMBL/GenBank/DDBJ databases">
        <title>The CRISPR/cas machinery reduction and long-range gene transfer in the hot spring cyanobacterium Synechococcus.</title>
        <authorList>
            <person name="Dvorak P."/>
            <person name="Jahodarova E."/>
            <person name="Hasler P."/>
            <person name="Poulickova A."/>
        </authorList>
    </citation>
    <scope>NUCLEOTIDE SEQUENCE</scope>
    <source>
        <strain evidence="5">Rupite</strain>
    </source>
</reference>